<keyword evidence="2" id="KW-1185">Reference proteome</keyword>
<dbReference type="AlphaFoldDB" id="A0A9D3RT95"/>
<sequence length="277" mass="32038">MIFQKKPRSQENRYLFTLGDTVLGHTLNYDYLGLKISASGSFGLAVNALKEKACRAFYAIKRRFHKTNIPIRIWLKIFDCVIQPIMLYGSEIWGPLSQQDYTKWEKHPAETLHAEFCKNILQVHSNAPNNACRAELGRFPTLIQIQKRALNFIEHLKMSPTDSLQFLALQTQELSPGKYPLSQLVLNLSRLTLTHTNANQLQTSTASQQPIRVNQIIKHIKNSYLDHWNKETQSQNKLNCYRALNRKYTLAEYLFSVRDTKQRRILTGSVTTCLQLK</sequence>
<organism evidence="1 2">
    <name type="scientific">Anguilla anguilla</name>
    <name type="common">European freshwater eel</name>
    <name type="synonym">Muraena anguilla</name>
    <dbReference type="NCBI Taxonomy" id="7936"/>
    <lineage>
        <taxon>Eukaryota</taxon>
        <taxon>Metazoa</taxon>
        <taxon>Chordata</taxon>
        <taxon>Craniata</taxon>
        <taxon>Vertebrata</taxon>
        <taxon>Euteleostomi</taxon>
        <taxon>Actinopterygii</taxon>
        <taxon>Neopterygii</taxon>
        <taxon>Teleostei</taxon>
        <taxon>Anguilliformes</taxon>
        <taxon>Anguillidae</taxon>
        <taxon>Anguilla</taxon>
    </lineage>
</organism>
<protein>
    <submittedName>
        <fullName evidence="1">Uncharacterized protein</fullName>
    </submittedName>
</protein>
<reference evidence="1" key="1">
    <citation type="submission" date="2021-01" db="EMBL/GenBank/DDBJ databases">
        <title>A chromosome-scale assembly of European eel, Anguilla anguilla.</title>
        <authorList>
            <person name="Henkel C."/>
            <person name="Jong-Raadsen S.A."/>
            <person name="Dufour S."/>
            <person name="Weltzien F.-A."/>
            <person name="Palstra A.P."/>
            <person name="Pelster B."/>
            <person name="Spaink H.P."/>
            <person name="Van Den Thillart G.E."/>
            <person name="Jansen H."/>
            <person name="Zahm M."/>
            <person name="Klopp C."/>
            <person name="Cedric C."/>
            <person name="Louis A."/>
            <person name="Berthelot C."/>
            <person name="Parey E."/>
            <person name="Roest Crollius H."/>
            <person name="Montfort J."/>
            <person name="Robinson-Rechavi M."/>
            <person name="Bucao C."/>
            <person name="Bouchez O."/>
            <person name="Gislard M."/>
            <person name="Lluch J."/>
            <person name="Milhes M."/>
            <person name="Lampietro C."/>
            <person name="Lopez Roques C."/>
            <person name="Donnadieu C."/>
            <person name="Braasch I."/>
            <person name="Desvignes T."/>
            <person name="Postlethwait J."/>
            <person name="Bobe J."/>
            <person name="Guiguen Y."/>
            <person name="Dirks R."/>
        </authorList>
    </citation>
    <scope>NUCLEOTIDE SEQUENCE</scope>
    <source>
        <strain evidence="1">Tag_6206</strain>
        <tissue evidence="1">Liver</tissue>
    </source>
</reference>
<accession>A0A9D3RT95</accession>
<evidence type="ECO:0000313" key="1">
    <source>
        <dbReference type="EMBL" id="KAG5841106.1"/>
    </source>
</evidence>
<evidence type="ECO:0000313" key="2">
    <source>
        <dbReference type="Proteomes" id="UP001044222"/>
    </source>
</evidence>
<dbReference type="Proteomes" id="UP001044222">
    <property type="component" value="Chromosome 10"/>
</dbReference>
<comment type="caution">
    <text evidence="1">The sequence shown here is derived from an EMBL/GenBank/DDBJ whole genome shotgun (WGS) entry which is preliminary data.</text>
</comment>
<name>A0A9D3RT95_ANGAN</name>
<proteinExistence type="predicted"/>
<dbReference type="EMBL" id="JAFIRN010000010">
    <property type="protein sequence ID" value="KAG5841106.1"/>
    <property type="molecule type" value="Genomic_DNA"/>
</dbReference>
<gene>
    <name evidence="1" type="ORF">ANANG_G00196080</name>
</gene>